<accession>A0AAV6VCL1</accession>
<sequence length="66" mass="7649">MYDRIRVPPAPEFQVAASDKRTKKKCRVEELARPAGFYIVPRHFRSPEENVLLITLDGASSNSWRF</sequence>
<gene>
    <name evidence="1" type="ORF">JTE90_005013</name>
</gene>
<name>A0AAV6VCL1_9ARAC</name>
<evidence type="ECO:0000313" key="2">
    <source>
        <dbReference type="Proteomes" id="UP000827092"/>
    </source>
</evidence>
<protein>
    <submittedName>
        <fullName evidence="1">Uncharacterized protein</fullName>
    </submittedName>
</protein>
<dbReference type="Proteomes" id="UP000827092">
    <property type="component" value="Unassembled WGS sequence"/>
</dbReference>
<dbReference type="EMBL" id="JAFNEN010000115">
    <property type="protein sequence ID" value="KAG8193715.1"/>
    <property type="molecule type" value="Genomic_DNA"/>
</dbReference>
<reference evidence="1 2" key="1">
    <citation type="journal article" date="2022" name="Nat. Ecol. Evol.">
        <title>A masculinizing supergene underlies an exaggerated male reproductive morph in a spider.</title>
        <authorList>
            <person name="Hendrickx F."/>
            <person name="De Corte Z."/>
            <person name="Sonet G."/>
            <person name="Van Belleghem S.M."/>
            <person name="Kostlbacher S."/>
            <person name="Vangestel C."/>
        </authorList>
    </citation>
    <scope>NUCLEOTIDE SEQUENCE [LARGE SCALE GENOMIC DNA]</scope>
    <source>
        <strain evidence="1">W744_W776</strain>
    </source>
</reference>
<comment type="caution">
    <text evidence="1">The sequence shown here is derived from an EMBL/GenBank/DDBJ whole genome shotgun (WGS) entry which is preliminary data.</text>
</comment>
<proteinExistence type="predicted"/>
<keyword evidence="2" id="KW-1185">Reference proteome</keyword>
<dbReference type="AlphaFoldDB" id="A0AAV6VCL1"/>
<organism evidence="1 2">
    <name type="scientific">Oedothorax gibbosus</name>
    <dbReference type="NCBI Taxonomy" id="931172"/>
    <lineage>
        <taxon>Eukaryota</taxon>
        <taxon>Metazoa</taxon>
        <taxon>Ecdysozoa</taxon>
        <taxon>Arthropoda</taxon>
        <taxon>Chelicerata</taxon>
        <taxon>Arachnida</taxon>
        <taxon>Araneae</taxon>
        <taxon>Araneomorphae</taxon>
        <taxon>Entelegynae</taxon>
        <taxon>Araneoidea</taxon>
        <taxon>Linyphiidae</taxon>
        <taxon>Erigoninae</taxon>
        <taxon>Oedothorax</taxon>
    </lineage>
</organism>
<evidence type="ECO:0000313" key="1">
    <source>
        <dbReference type="EMBL" id="KAG8193715.1"/>
    </source>
</evidence>